<comment type="caution">
    <text evidence="4">The sequence shown here is derived from an EMBL/GenBank/DDBJ whole genome shotgun (WGS) entry which is preliminary data.</text>
</comment>
<accession>A0A9D2I9B3</accession>
<feature type="region of interest" description="Disordered" evidence="2">
    <location>
        <begin position="26"/>
        <end position="60"/>
    </location>
</feature>
<feature type="chain" id="PRO_5039259420" evidence="3">
    <location>
        <begin position="23"/>
        <end position="560"/>
    </location>
</feature>
<evidence type="ECO:0000256" key="1">
    <source>
        <dbReference type="ARBA" id="ARBA00022729"/>
    </source>
</evidence>
<keyword evidence="1 3" id="KW-0732">Signal</keyword>
<protein>
    <submittedName>
        <fullName evidence="4">Extracellular solute-binding protein</fullName>
    </submittedName>
</protein>
<proteinExistence type="predicted"/>
<name>A0A9D2I9B3_9FIRM</name>
<evidence type="ECO:0000256" key="2">
    <source>
        <dbReference type="SAM" id="MobiDB-lite"/>
    </source>
</evidence>
<dbReference type="PANTHER" id="PTHR43649:SF33">
    <property type="entry name" value="POLYGALACTURONAN_RHAMNOGALACTURONAN-BINDING PROTEIN YTCQ"/>
    <property type="match status" value="1"/>
</dbReference>
<evidence type="ECO:0000313" key="5">
    <source>
        <dbReference type="Proteomes" id="UP000886858"/>
    </source>
</evidence>
<feature type="signal peptide" evidence="3">
    <location>
        <begin position="1"/>
        <end position="22"/>
    </location>
</feature>
<organism evidence="4 5">
    <name type="scientific">Candidatus Eisenbergiella merdipullorum</name>
    <dbReference type="NCBI Taxonomy" id="2838553"/>
    <lineage>
        <taxon>Bacteria</taxon>
        <taxon>Bacillati</taxon>
        <taxon>Bacillota</taxon>
        <taxon>Clostridia</taxon>
        <taxon>Lachnospirales</taxon>
        <taxon>Lachnospiraceae</taxon>
        <taxon>Eisenbergiella</taxon>
    </lineage>
</organism>
<evidence type="ECO:0000256" key="3">
    <source>
        <dbReference type="SAM" id="SignalP"/>
    </source>
</evidence>
<dbReference type="InterPro" id="IPR050490">
    <property type="entry name" value="Bact_solute-bd_prot1"/>
</dbReference>
<dbReference type="EMBL" id="DWYY01000133">
    <property type="protein sequence ID" value="HJA93918.1"/>
    <property type="molecule type" value="Genomic_DNA"/>
</dbReference>
<dbReference type="PROSITE" id="PS51257">
    <property type="entry name" value="PROKAR_LIPOPROTEIN"/>
    <property type="match status" value="1"/>
</dbReference>
<sequence>MKKKLVSLILTAAMVLSLGACGQTGGETASSAPAAAETQEAASEASSGEETAASQEASAETAAAAEAGTYPIVDEPITVTGLVVGKDTATRSDRLVWNKVSEVTGINIEWEVIDADALATYLAGGDWPDFIHYNLDSSMVNDYGVVGGRFVNYLDYLDLMPNLVQTFEDYPIAKKASIEINGEMYSLPGIEVSATTASARPYVRTDVLDAAGLSMPTTVEEFHDALAVLKEKNGEASFIPDLSNDESYWGPMLFAAFGPLTNMNFDDDGTGKVIFNRTSEQMKLYLTYMNQLYEEGLIDQEYLTMDGTVRFDRAKSGKVAFIGGGEGNSLEASDFADRTFHLDCMAPLTSEYDSTQEILGKSVYFPNGGFYMNAESEYVEELCRMFDIMYATEEVVEGSGLYGESFCYGMEGVDWDYGEEGSGVYVFHCPEEYDGAFTSYQYGELIWEGAGRQDALAGLTTETEGNSKARQQGFVNNVIPYQSDLYFPVDLLTFTEDEQYTLDNRLTDIKTYYKEMEGKFITGVADIETEWDSYCQTLEQMGINEVLEVYQASYDRWNSQ</sequence>
<evidence type="ECO:0000313" key="4">
    <source>
        <dbReference type="EMBL" id="HJA93918.1"/>
    </source>
</evidence>
<reference evidence="4" key="1">
    <citation type="journal article" date="2021" name="PeerJ">
        <title>Extensive microbial diversity within the chicken gut microbiome revealed by metagenomics and culture.</title>
        <authorList>
            <person name="Gilroy R."/>
            <person name="Ravi A."/>
            <person name="Getino M."/>
            <person name="Pursley I."/>
            <person name="Horton D.L."/>
            <person name="Alikhan N.F."/>
            <person name="Baker D."/>
            <person name="Gharbi K."/>
            <person name="Hall N."/>
            <person name="Watson M."/>
            <person name="Adriaenssens E.M."/>
            <person name="Foster-Nyarko E."/>
            <person name="Jarju S."/>
            <person name="Secka A."/>
            <person name="Antonio M."/>
            <person name="Oren A."/>
            <person name="Chaudhuri R.R."/>
            <person name="La Ragione R."/>
            <person name="Hildebrand F."/>
            <person name="Pallen M.J."/>
        </authorList>
    </citation>
    <scope>NUCLEOTIDE SEQUENCE</scope>
    <source>
        <strain evidence="4">CHK179-7159</strain>
    </source>
</reference>
<gene>
    <name evidence="4" type="ORF">H9717_12525</name>
</gene>
<dbReference type="Gene3D" id="3.40.190.10">
    <property type="entry name" value="Periplasmic binding protein-like II"/>
    <property type="match status" value="2"/>
</dbReference>
<dbReference type="Proteomes" id="UP000886858">
    <property type="component" value="Unassembled WGS sequence"/>
</dbReference>
<dbReference type="SUPFAM" id="SSF53850">
    <property type="entry name" value="Periplasmic binding protein-like II"/>
    <property type="match status" value="1"/>
</dbReference>
<dbReference type="AlphaFoldDB" id="A0A9D2I9B3"/>
<dbReference type="PANTHER" id="PTHR43649">
    <property type="entry name" value="ARABINOSE-BINDING PROTEIN-RELATED"/>
    <property type="match status" value="1"/>
</dbReference>
<reference evidence="4" key="2">
    <citation type="submission" date="2021-04" db="EMBL/GenBank/DDBJ databases">
        <authorList>
            <person name="Gilroy R."/>
        </authorList>
    </citation>
    <scope>NUCLEOTIDE SEQUENCE</scope>
    <source>
        <strain evidence="4">CHK179-7159</strain>
    </source>
</reference>